<proteinExistence type="predicted"/>
<dbReference type="Gene3D" id="1.10.10.10">
    <property type="entry name" value="Winged helix-like DNA-binding domain superfamily/Winged helix DNA-binding domain"/>
    <property type="match status" value="1"/>
</dbReference>
<dbReference type="InterPro" id="IPR031803">
    <property type="entry name" value="BAT_GAF/HTH-assoc"/>
</dbReference>
<sequence length="217" mass="24396">MSVTADLSILGEQFLLGTALLTDTDVHVELERVVPASRQVLPFFWAIGTDFDAFEQDVQSNPNVEHLVSLDRVGNRVLYRVEWSKAVESLIYGIAEVGATILEAHGDDLWRFRLRFNDHESLSEFQTYCDEHDIDFHLDRVATEAETERNEFGLTPEQREALLLAVERGYFDVPRGVTLGELADEIGVSQQSVSERVRRGAGGVLESVLFETNANRA</sequence>
<dbReference type="PANTHER" id="PTHR34236:SF1">
    <property type="entry name" value="DIMETHYL SULFOXIDE REDUCTASE TRANSCRIPTIONAL ACTIVATOR"/>
    <property type="match status" value="1"/>
</dbReference>
<reference evidence="6" key="1">
    <citation type="submission" date="2017-01" db="EMBL/GenBank/DDBJ databases">
        <authorList>
            <person name="Varghese N."/>
            <person name="Submissions S."/>
        </authorList>
    </citation>
    <scope>NUCLEOTIDE SEQUENCE [LARGE SCALE GENOMIC DNA]</scope>
    <source>
        <strain evidence="6">CGMCC 1.7737</strain>
    </source>
</reference>
<dbReference type="AlphaFoldDB" id="A0A1N6Z9U2"/>
<protein>
    <submittedName>
        <fullName evidence="5">Predicted DNA binding protein, contains HTH domain</fullName>
    </submittedName>
</protein>
<keyword evidence="1" id="KW-0805">Transcription regulation</keyword>
<organism evidence="5 6">
    <name type="scientific">Haladaptatus litoreus</name>
    <dbReference type="NCBI Taxonomy" id="553468"/>
    <lineage>
        <taxon>Archaea</taxon>
        <taxon>Methanobacteriati</taxon>
        <taxon>Methanobacteriota</taxon>
        <taxon>Stenosarchaea group</taxon>
        <taxon>Halobacteria</taxon>
        <taxon>Halobacteriales</taxon>
        <taxon>Haladaptataceae</taxon>
        <taxon>Haladaptatus</taxon>
    </lineage>
</organism>
<dbReference type="Pfam" id="PF04967">
    <property type="entry name" value="HTH_10"/>
    <property type="match status" value="1"/>
</dbReference>
<keyword evidence="6" id="KW-1185">Reference proteome</keyword>
<dbReference type="Pfam" id="PF15915">
    <property type="entry name" value="BAT"/>
    <property type="match status" value="1"/>
</dbReference>
<keyword evidence="2" id="KW-0804">Transcription</keyword>
<evidence type="ECO:0000256" key="1">
    <source>
        <dbReference type="ARBA" id="ARBA00023015"/>
    </source>
</evidence>
<dbReference type="RefSeq" id="WP_076429863.1">
    <property type="nucleotide sequence ID" value="NZ_FTNO01000001.1"/>
</dbReference>
<feature type="domain" description="HTH bat-type" evidence="3">
    <location>
        <begin position="154"/>
        <end position="199"/>
    </location>
</feature>
<evidence type="ECO:0000259" key="4">
    <source>
        <dbReference type="Pfam" id="PF15915"/>
    </source>
</evidence>
<evidence type="ECO:0000313" key="6">
    <source>
        <dbReference type="Proteomes" id="UP000186914"/>
    </source>
</evidence>
<dbReference type="InterPro" id="IPR007050">
    <property type="entry name" value="HTH_bacterioopsin"/>
</dbReference>
<feature type="domain" description="Bacterioopsin transcriptional activator GAF and HTH associated" evidence="4">
    <location>
        <begin position="12"/>
        <end position="147"/>
    </location>
</feature>
<dbReference type="EMBL" id="FTNO01000001">
    <property type="protein sequence ID" value="SIR23539.1"/>
    <property type="molecule type" value="Genomic_DNA"/>
</dbReference>
<dbReference type="Proteomes" id="UP000186914">
    <property type="component" value="Unassembled WGS sequence"/>
</dbReference>
<dbReference type="PANTHER" id="PTHR34236">
    <property type="entry name" value="DIMETHYL SULFOXIDE REDUCTASE TRANSCRIPTIONAL ACTIVATOR"/>
    <property type="match status" value="1"/>
</dbReference>
<gene>
    <name evidence="5" type="ORF">SAMN05421858_1935</name>
</gene>
<evidence type="ECO:0000256" key="2">
    <source>
        <dbReference type="ARBA" id="ARBA00023163"/>
    </source>
</evidence>
<evidence type="ECO:0000259" key="3">
    <source>
        <dbReference type="Pfam" id="PF04967"/>
    </source>
</evidence>
<evidence type="ECO:0000313" key="5">
    <source>
        <dbReference type="EMBL" id="SIR23539.1"/>
    </source>
</evidence>
<dbReference type="OrthoDB" id="156233at2157"/>
<accession>A0A1N6Z9U2</accession>
<name>A0A1N6Z9U2_9EURY</name>
<dbReference type="InterPro" id="IPR036388">
    <property type="entry name" value="WH-like_DNA-bd_sf"/>
</dbReference>